<sequence>MLCLKYPEPEEVSQGHPAGSVFVLPPQGQPGASRATRDNLERLRGHLQKQLGPVARICCQPQRVGVNSSVAVALEGRSGQQVNLLLTVSGHEGWPSEEEYAHPRWYIPVTDAADLCYLLLWLAELK</sequence>
<evidence type="ECO:0000313" key="1">
    <source>
        <dbReference type="EMBL" id="EFC2248677.1"/>
    </source>
</evidence>
<gene>
    <name evidence="1" type="ORF">E5H86_23320</name>
</gene>
<evidence type="ECO:0000313" key="2">
    <source>
        <dbReference type="Proteomes" id="UP000531916"/>
    </source>
</evidence>
<organism evidence="1 2">
    <name type="scientific">Escherichia coli</name>
    <dbReference type="NCBI Taxonomy" id="562"/>
    <lineage>
        <taxon>Bacteria</taxon>
        <taxon>Pseudomonadati</taxon>
        <taxon>Pseudomonadota</taxon>
        <taxon>Gammaproteobacteria</taxon>
        <taxon>Enterobacterales</taxon>
        <taxon>Enterobacteriaceae</taxon>
        <taxon>Escherichia</taxon>
    </lineage>
</organism>
<comment type="caution">
    <text evidence="1">The sequence shown here is derived from an EMBL/GenBank/DDBJ whole genome shotgun (WGS) entry which is preliminary data.</text>
</comment>
<reference evidence="1 2" key="1">
    <citation type="submission" date="2019-04" db="EMBL/GenBank/DDBJ databases">
        <authorList>
            <consortium name="NARMS: The National Antimicrobial Resistance Monitoring System"/>
        </authorList>
    </citation>
    <scope>NUCLEOTIDE SEQUENCE [LARGE SCALE GENOMIC DNA]</scope>
    <source>
        <strain evidence="1 2">FSIS11919500</strain>
    </source>
</reference>
<accession>A0A162MC19</accession>
<dbReference type="EMBL" id="AASEPP010000055">
    <property type="protein sequence ID" value="EFC2248677.1"/>
    <property type="molecule type" value="Genomic_DNA"/>
</dbReference>
<proteinExistence type="predicted"/>
<dbReference type="AlphaFoldDB" id="A0A162MC19"/>
<protein>
    <submittedName>
        <fullName evidence="1">Acetyltransferase</fullName>
    </submittedName>
</protein>
<name>A0A162MC19_ECOLX</name>
<dbReference type="Proteomes" id="UP000531916">
    <property type="component" value="Unassembled WGS sequence"/>
</dbReference>
<dbReference type="RefSeq" id="WP_001534779.1">
    <property type="nucleotide sequence ID" value="NZ_BFWG01000049.1"/>
</dbReference>